<accession>U3B3Q2</accession>
<dbReference type="GO" id="GO:0005975">
    <property type="term" value="P:carbohydrate metabolic process"/>
    <property type="evidence" value="ECO:0007669"/>
    <property type="project" value="InterPro"/>
</dbReference>
<dbReference type="PANTHER" id="PTHR30292">
    <property type="entry name" value="UNCHARACTERIZED PROTEIN YBGL-RELATED"/>
    <property type="match status" value="1"/>
</dbReference>
<dbReference type="InterPro" id="IPR005501">
    <property type="entry name" value="LamB/YcsF/PxpA-like"/>
</dbReference>
<dbReference type="SUPFAM" id="SSF88713">
    <property type="entry name" value="Glycoside hydrolase/deacetylase"/>
    <property type="match status" value="1"/>
</dbReference>
<sequence length="243" mass="27266">MKLNCDVGESFAAWSMGCDEQIMPYLDMANIACGFHASDPDIMSRTVALAKAHRVSIGAHPGYADLQGFGRRSIAHTTAQITHLVLYQVGALQGICHLHQTRVDYIKPHGALYNDMMKDIQLYDAILKAAHILNLPLMILATQRSDYLQRAQHMNVELIHEGFADRRYDACGQLTPRSHTDAVIEDIEQFSLQASAIIGKQPFKSIDNKNIQLFADSLCLHGDNPSVQRYAQRLRQLIDDHQQ</sequence>
<keyword evidence="1" id="KW-0547">Nucleotide-binding</keyword>
<comment type="caution">
    <text evidence="2">The sequence shown here is derived from an EMBL/GenBank/DDBJ whole genome shotgun (WGS) entry which is preliminary data.</text>
</comment>
<dbReference type="PANTHER" id="PTHR30292:SF0">
    <property type="entry name" value="5-OXOPROLINASE SUBUNIT A"/>
    <property type="match status" value="1"/>
</dbReference>
<dbReference type="STRING" id="1219080.VEZ01S_23_00390"/>
<reference evidence="2 3" key="1">
    <citation type="submission" date="2013-09" db="EMBL/GenBank/DDBJ databases">
        <title>Whole genome shotgun sequence of Vibrio ezurae NBRC 102218.</title>
        <authorList>
            <person name="Yoshida I."/>
            <person name="Hosoyama A."/>
            <person name="Numata M."/>
            <person name="Hashimoto M."/>
            <person name="Hosoyama Y."/>
            <person name="Tsuchikane K."/>
            <person name="Noguchi M."/>
            <person name="Hirakata S."/>
            <person name="Ichikawa N."/>
            <person name="Ohji S."/>
            <person name="Yamazoe A."/>
            <person name="Fujita N."/>
        </authorList>
    </citation>
    <scope>NUCLEOTIDE SEQUENCE [LARGE SCALE GENOMIC DNA]</scope>
    <source>
        <strain evidence="2 3">NBRC 102218</strain>
    </source>
</reference>
<evidence type="ECO:0008006" key="4">
    <source>
        <dbReference type="Google" id="ProtNLM"/>
    </source>
</evidence>
<evidence type="ECO:0000256" key="1">
    <source>
        <dbReference type="ARBA" id="ARBA00022741"/>
    </source>
</evidence>
<evidence type="ECO:0000313" key="2">
    <source>
        <dbReference type="EMBL" id="GAD80087.1"/>
    </source>
</evidence>
<gene>
    <name evidence="2" type="ORF">VEZ01S_23_00390</name>
</gene>
<dbReference type="eggNOG" id="COG1540">
    <property type="taxonomic scope" value="Bacteria"/>
</dbReference>
<evidence type="ECO:0000313" key="3">
    <source>
        <dbReference type="Proteomes" id="UP000016562"/>
    </source>
</evidence>
<proteinExistence type="predicted"/>
<organism evidence="2 3">
    <name type="scientific">Vibrio ezurae NBRC 102218</name>
    <dbReference type="NCBI Taxonomy" id="1219080"/>
    <lineage>
        <taxon>Bacteria</taxon>
        <taxon>Pseudomonadati</taxon>
        <taxon>Pseudomonadota</taxon>
        <taxon>Gammaproteobacteria</taxon>
        <taxon>Vibrionales</taxon>
        <taxon>Vibrionaceae</taxon>
        <taxon>Vibrio</taxon>
    </lineage>
</organism>
<dbReference type="OrthoDB" id="9773478at2"/>
<dbReference type="NCBIfam" id="NF003816">
    <property type="entry name" value="PRK05406.1-5"/>
    <property type="match status" value="1"/>
</dbReference>
<keyword evidence="3" id="KW-1185">Reference proteome</keyword>
<dbReference type="Proteomes" id="UP000016562">
    <property type="component" value="Unassembled WGS sequence"/>
</dbReference>
<name>U3B3Q2_9VIBR</name>
<dbReference type="GO" id="GO:0005524">
    <property type="term" value="F:ATP binding"/>
    <property type="evidence" value="ECO:0007669"/>
    <property type="project" value="UniProtKB-KW"/>
</dbReference>
<dbReference type="InterPro" id="IPR011330">
    <property type="entry name" value="Glyco_hydro/deAcase_b/a-brl"/>
</dbReference>
<dbReference type="AlphaFoldDB" id="U3B3Q2"/>
<protein>
    <recommendedName>
        <fullName evidence="4">LamB/YcsF family protein</fullName>
    </recommendedName>
</protein>
<dbReference type="Pfam" id="PF03746">
    <property type="entry name" value="LamB_YcsF"/>
    <property type="match status" value="1"/>
</dbReference>
<dbReference type="EMBL" id="BATM01000023">
    <property type="protein sequence ID" value="GAD80087.1"/>
    <property type="molecule type" value="Genomic_DNA"/>
</dbReference>
<dbReference type="Gene3D" id="3.20.20.370">
    <property type="entry name" value="Glycoside hydrolase/deacetylase"/>
    <property type="match status" value="1"/>
</dbReference>
<dbReference type="CDD" id="cd10787">
    <property type="entry name" value="LamB_YcsF_like"/>
    <property type="match status" value="1"/>
</dbReference>
<dbReference type="RefSeq" id="WP_021713795.1">
    <property type="nucleotide sequence ID" value="NZ_BATM01000023.1"/>
</dbReference>
<dbReference type="NCBIfam" id="NF003814">
    <property type="entry name" value="PRK05406.1-3"/>
    <property type="match status" value="1"/>
</dbReference>